<dbReference type="GO" id="GO:0046872">
    <property type="term" value="F:metal ion binding"/>
    <property type="evidence" value="ECO:0007669"/>
    <property type="project" value="InterPro"/>
</dbReference>
<keyword evidence="2" id="KW-0186">Copper</keyword>
<sequence>MSDTNQSTTAERRQPADRLVANRLKRAQGQLAGVIEAVESGADCREVVQRLSAVVGALDRAGFLIISHAMQDCLSDEDAADAGAPGREGAERLSLDEVEKLFLSLA</sequence>
<evidence type="ECO:0000313" key="4">
    <source>
        <dbReference type="Proteomes" id="UP000610303"/>
    </source>
</evidence>
<name>A0A918CIA4_AGRME</name>
<dbReference type="PANTHER" id="PTHR33677">
    <property type="entry name" value="TRANSCRIPTIONAL REPRESSOR FRMR-RELATED"/>
    <property type="match status" value="1"/>
</dbReference>
<protein>
    <recommendedName>
        <fullName evidence="5">Transcriptional regulator</fullName>
    </recommendedName>
</protein>
<evidence type="ECO:0000256" key="1">
    <source>
        <dbReference type="ARBA" id="ARBA00005428"/>
    </source>
</evidence>
<dbReference type="Proteomes" id="UP000610303">
    <property type="component" value="Unassembled WGS sequence"/>
</dbReference>
<dbReference type="EMBL" id="BMRJ01000001">
    <property type="protein sequence ID" value="GGR25318.1"/>
    <property type="molecule type" value="Genomic_DNA"/>
</dbReference>
<reference evidence="3" key="1">
    <citation type="journal article" date="2014" name="Int. J. Syst. Evol. Microbiol.">
        <title>Complete genome sequence of Corynebacterium casei LMG S-19264T (=DSM 44701T), isolated from a smear-ripened cheese.</title>
        <authorList>
            <consortium name="US DOE Joint Genome Institute (JGI-PGF)"/>
            <person name="Walter F."/>
            <person name="Albersmeier A."/>
            <person name="Kalinowski J."/>
            <person name="Ruckert C."/>
        </authorList>
    </citation>
    <scope>NUCLEOTIDE SEQUENCE</scope>
    <source>
        <strain evidence="3">JCM 3346</strain>
    </source>
</reference>
<evidence type="ECO:0000313" key="3">
    <source>
        <dbReference type="EMBL" id="GGR25318.1"/>
    </source>
</evidence>
<dbReference type="PANTHER" id="PTHR33677:SF5">
    <property type="entry name" value="TRANSCRIPTIONAL REPRESSOR FRMR"/>
    <property type="match status" value="1"/>
</dbReference>
<gene>
    <name evidence="3" type="ORF">GCM10010196_19200</name>
</gene>
<dbReference type="AlphaFoldDB" id="A0A918CIA4"/>
<reference evidence="3" key="2">
    <citation type="submission" date="2020-09" db="EMBL/GenBank/DDBJ databases">
        <authorList>
            <person name="Sun Q."/>
            <person name="Ohkuma M."/>
        </authorList>
    </citation>
    <scope>NUCLEOTIDE SEQUENCE</scope>
    <source>
        <strain evidence="3">JCM 3346</strain>
    </source>
</reference>
<keyword evidence="4" id="KW-1185">Reference proteome</keyword>
<evidence type="ECO:0008006" key="5">
    <source>
        <dbReference type="Google" id="ProtNLM"/>
    </source>
</evidence>
<organism evidence="3 4">
    <name type="scientific">Agromyces mediolanus</name>
    <name type="common">Corynebacterium mediolanum</name>
    <dbReference type="NCBI Taxonomy" id="41986"/>
    <lineage>
        <taxon>Bacteria</taxon>
        <taxon>Bacillati</taxon>
        <taxon>Actinomycetota</taxon>
        <taxon>Actinomycetes</taxon>
        <taxon>Micrococcales</taxon>
        <taxon>Microbacteriaceae</taxon>
        <taxon>Agromyces</taxon>
    </lineage>
</organism>
<comment type="caution">
    <text evidence="3">The sequence shown here is derived from an EMBL/GenBank/DDBJ whole genome shotgun (WGS) entry which is preliminary data.</text>
</comment>
<dbReference type="CDD" id="cd10148">
    <property type="entry name" value="CsoR-like_DUF156"/>
    <property type="match status" value="1"/>
</dbReference>
<dbReference type="InterPro" id="IPR003735">
    <property type="entry name" value="Metal_Tscrpt_repr"/>
</dbReference>
<evidence type="ECO:0000256" key="2">
    <source>
        <dbReference type="ARBA" id="ARBA00023008"/>
    </source>
</evidence>
<accession>A0A918CIA4</accession>
<dbReference type="RefSeq" id="WP_189084986.1">
    <property type="nucleotide sequence ID" value="NZ_BMRJ01000001.1"/>
</dbReference>
<proteinExistence type="inferred from homology"/>
<dbReference type="GO" id="GO:0003677">
    <property type="term" value="F:DNA binding"/>
    <property type="evidence" value="ECO:0007669"/>
    <property type="project" value="InterPro"/>
</dbReference>
<dbReference type="Gene3D" id="1.20.58.1000">
    <property type="entry name" value="Metal-sensitive repressor, helix protomer"/>
    <property type="match status" value="1"/>
</dbReference>
<comment type="similarity">
    <text evidence="1">Belongs to the CsoR family.</text>
</comment>
<dbReference type="GO" id="GO:0045892">
    <property type="term" value="P:negative regulation of DNA-templated transcription"/>
    <property type="evidence" value="ECO:0007669"/>
    <property type="project" value="UniProtKB-ARBA"/>
</dbReference>
<dbReference type="Pfam" id="PF02583">
    <property type="entry name" value="Trns_repr_metal"/>
    <property type="match status" value="1"/>
</dbReference>
<dbReference type="InterPro" id="IPR038390">
    <property type="entry name" value="Metal_Tscrpt_repr_sf"/>
</dbReference>